<evidence type="ECO:0000256" key="1">
    <source>
        <dbReference type="ARBA" id="ARBA00022801"/>
    </source>
</evidence>
<dbReference type="EMBL" id="SZYD01000007">
    <property type="protein sequence ID" value="KAD5803184.1"/>
    <property type="molecule type" value="Genomic_DNA"/>
</dbReference>
<dbReference type="Pfam" id="PF00933">
    <property type="entry name" value="Glyco_hydro_3"/>
    <property type="match status" value="1"/>
</dbReference>
<dbReference type="InterPro" id="IPR051915">
    <property type="entry name" value="Cellulose_Degrad_GH3"/>
</dbReference>
<dbReference type="PRINTS" id="PR00133">
    <property type="entry name" value="GLHYDRLASE3"/>
</dbReference>
<dbReference type="SUPFAM" id="SSF51445">
    <property type="entry name" value="(Trans)glycosidases"/>
    <property type="match status" value="1"/>
</dbReference>
<dbReference type="GO" id="GO:0008422">
    <property type="term" value="F:beta-glucosidase activity"/>
    <property type="evidence" value="ECO:0007669"/>
    <property type="project" value="TreeGrafter"/>
</dbReference>
<keyword evidence="3" id="KW-0732">Signal</keyword>
<dbReference type="PANTHER" id="PTHR30620:SF91">
    <property type="entry name" value="BETA-GLUCOSIDASE"/>
    <property type="match status" value="1"/>
</dbReference>
<dbReference type="Gene3D" id="3.40.50.1700">
    <property type="entry name" value="Glycoside hydrolase family 3 C-terminal domain"/>
    <property type="match status" value="1"/>
</dbReference>
<dbReference type="Gene3D" id="3.20.20.300">
    <property type="entry name" value="Glycoside hydrolase, family 3, N-terminal domain"/>
    <property type="match status" value="1"/>
</dbReference>
<dbReference type="FunFam" id="3.20.20.300:FF:000003">
    <property type="entry name" value="Beta-D-glucan exohydrolase isoenzyme ExoI"/>
    <property type="match status" value="1"/>
</dbReference>
<comment type="caution">
    <text evidence="6">The sequence shown here is derived from an EMBL/GenBank/DDBJ whole genome shotgun (WGS) entry which is preliminary data.</text>
</comment>
<gene>
    <name evidence="6" type="ORF">E3N88_14544</name>
</gene>
<keyword evidence="1" id="KW-0378">Hydrolase</keyword>
<dbReference type="OrthoDB" id="47059at2759"/>
<dbReference type="GO" id="GO:0009251">
    <property type="term" value="P:glucan catabolic process"/>
    <property type="evidence" value="ECO:0007669"/>
    <property type="project" value="TreeGrafter"/>
</dbReference>
<dbReference type="Proteomes" id="UP000326396">
    <property type="component" value="Linkage Group LG15"/>
</dbReference>
<reference evidence="6 7" key="1">
    <citation type="submission" date="2019-05" db="EMBL/GenBank/DDBJ databases">
        <title>Mikania micrantha, genome provides insights into the molecular mechanism of rapid growth.</title>
        <authorList>
            <person name="Liu B."/>
        </authorList>
    </citation>
    <scope>NUCLEOTIDE SEQUENCE [LARGE SCALE GENOMIC DNA]</scope>
    <source>
        <strain evidence="6">NLD-2019</strain>
        <tissue evidence="6">Leaf</tissue>
    </source>
</reference>
<dbReference type="PANTHER" id="PTHR30620">
    <property type="entry name" value="PERIPLASMIC BETA-GLUCOSIDASE-RELATED"/>
    <property type="match status" value="1"/>
</dbReference>
<dbReference type="InterPro" id="IPR017853">
    <property type="entry name" value="GH"/>
</dbReference>
<dbReference type="InterPro" id="IPR002772">
    <property type="entry name" value="Glyco_hydro_3_C"/>
</dbReference>
<evidence type="ECO:0008006" key="8">
    <source>
        <dbReference type="Google" id="ProtNLM"/>
    </source>
</evidence>
<evidence type="ECO:0000313" key="7">
    <source>
        <dbReference type="Proteomes" id="UP000326396"/>
    </source>
</evidence>
<evidence type="ECO:0000313" key="6">
    <source>
        <dbReference type="EMBL" id="KAD5803184.1"/>
    </source>
</evidence>
<evidence type="ECO:0000259" key="4">
    <source>
        <dbReference type="Pfam" id="PF00933"/>
    </source>
</evidence>
<dbReference type="InterPro" id="IPR036881">
    <property type="entry name" value="Glyco_hydro_3_C_sf"/>
</dbReference>
<accession>A0A5N6P1R1</accession>
<dbReference type="InterPro" id="IPR001764">
    <property type="entry name" value="Glyco_hydro_3_N"/>
</dbReference>
<feature type="domain" description="Glycoside hydrolase family 3 C-terminal" evidence="5">
    <location>
        <begin position="427"/>
        <end position="635"/>
    </location>
</feature>
<organism evidence="6 7">
    <name type="scientific">Mikania micrantha</name>
    <name type="common">bitter vine</name>
    <dbReference type="NCBI Taxonomy" id="192012"/>
    <lineage>
        <taxon>Eukaryota</taxon>
        <taxon>Viridiplantae</taxon>
        <taxon>Streptophyta</taxon>
        <taxon>Embryophyta</taxon>
        <taxon>Tracheophyta</taxon>
        <taxon>Spermatophyta</taxon>
        <taxon>Magnoliopsida</taxon>
        <taxon>eudicotyledons</taxon>
        <taxon>Gunneridae</taxon>
        <taxon>Pentapetalae</taxon>
        <taxon>asterids</taxon>
        <taxon>campanulids</taxon>
        <taxon>Asterales</taxon>
        <taxon>Asteraceae</taxon>
        <taxon>Asteroideae</taxon>
        <taxon>Heliantheae alliance</taxon>
        <taxon>Eupatorieae</taxon>
        <taxon>Mikania</taxon>
    </lineage>
</organism>
<keyword evidence="7" id="KW-1185">Reference proteome</keyword>
<sequence length="642" mass="70519">MQNCFNMGFNNMGKFLVLLMMVMIWCWASIAEAEYMLYKDPKQPPSARINDLMKRMTLEEKIGQMTQIERSVASNEVIKKYLIGSVLSGGGSVPSKQATPETWVNMVNDFQRGSLSTRLGIPLIYGIDAVHGHNNVYKATIFPHNVGLGVTRQVHLKDPILVKKIGAATALEVRATGIQYAFAPCIAVCRDPRWGRCYESYSEDTEIVRLMTEIIPGLQGEITDGSKKGAPFVNGQHKVAACAKHYLGDGGTHLGTNEGNTILDSKKFFSIHMPAYNDSIIKGVATIMTSYSSWNGVKMHANRNLVTGFLKGKLKFKGFVISDWQGIDRITNPPHANYTYSILAGINAGIDMFMVPLNFTEFIDGLTYLVKNKFVPMSQIDDAVQRILRVKFTMGLFENPLADYSMTKYLGCQEHRDLAREAVRKSLVLLKNGKSSMKPLLPLPKKTSKILVAGSHADNIGYQCGGWTIEWQGVSGNITAGTTILSAVKKSVEPSTQVIYNENPSQDFLKSNNFDYAIIVVGEPPYAETFGDSSNLTIPEPGPSTIKNVCGSVKCVVVLITGRPVVVQPFIGTIDALVAAWLPGTEGQGVTDVLFGDYGFTGKLARTWFKSVEQLPMNVGDPHYDPLYPFGFGLTTAPTKTT</sequence>
<feature type="signal peptide" evidence="3">
    <location>
        <begin position="1"/>
        <end position="33"/>
    </location>
</feature>
<evidence type="ECO:0000256" key="3">
    <source>
        <dbReference type="SAM" id="SignalP"/>
    </source>
</evidence>
<evidence type="ECO:0000256" key="2">
    <source>
        <dbReference type="ARBA" id="ARBA00023295"/>
    </source>
</evidence>
<dbReference type="FunFam" id="3.40.50.1700:FF:000002">
    <property type="entry name" value="Glycosyl hydrolase family protein"/>
    <property type="match status" value="1"/>
</dbReference>
<dbReference type="Pfam" id="PF01915">
    <property type="entry name" value="Glyco_hydro_3_C"/>
    <property type="match status" value="1"/>
</dbReference>
<feature type="chain" id="PRO_5024321572" description="Beta-glucosidase" evidence="3">
    <location>
        <begin position="34"/>
        <end position="642"/>
    </location>
</feature>
<proteinExistence type="predicted"/>
<dbReference type="SUPFAM" id="SSF52279">
    <property type="entry name" value="Beta-D-glucan exohydrolase, C-terminal domain"/>
    <property type="match status" value="1"/>
</dbReference>
<dbReference type="InterPro" id="IPR036962">
    <property type="entry name" value="Glyco_hydro_3_N_sf"/>
</dbReference>
<dbReference type="AlphaFoldDB" id="A0A5N6P1R1"/>
<keyword evidence="2" id="KW-0326">Glycosidase</keyword>
<protein>
    <recommendedName>
        <fullName evidence="8">Beta-glucosidase</fullName>
    </recommendedName>
</protein>
<feature type="domain" description="Glycoside hydrolase family 3 N-terminal" evidence="4">
    <location>
        <begin position="57"/>
        <end position="390"/>
    </location>
</feature>
<evidence type="ECO:0000259" key="5">
    <source>
        <dbReference type="Pfam" id="PF01915"/>
    </source>
</evidence>
<name>A0A5N6P1R1_9ASTR</name>